<reference evidence="5" key="1">
    <citation type="journal article" date="2021" name="mSystems">
        <title>Bacteria and Archaea Synergistically Convert Glycine Betaine to Biogenic Methane in the Formosa Cold Seep of the South China Sea.</title>
        <authorList>
            <person name="Li L."/>
            <person name="Zhang W."/>
            <person name="Zhang S."/>
            <person name="Song L."/>
            <person name="Sun Q."/>
            <person name="Zhang H."/>
            <person name="Xiang H."/>
            <person name="Dong X."/>
        </authorList>
    </citation>
    <scope>NUCLEOTIDE SEQUENCE</scope>
    <source>
        <strain evidence="5">ZWT</strain>
    </source>
</reference>
<dbReference type="Gene3D" id="3.40.1080.20">
    <property type="entry name" value="Acetyl-CoA hydrolase/transferase C-terminal domain"/>
    <property type="match status" value="1"/>
</dbReference>
<dbReference type="InterPro" id="IPR037171">
    <property type="entry name" value="NagB/RpiA_transferase-like"/>
</dbReference>
<evidence type="ECO:0000256" key="2">
    <source>
        <dbReference type="ARBA" id="ARBA00022679"/>
    </source>
</evidence>
<dbReference type="GO" id="GO:0008775">
    <property type="term" value="F:acetate CoA-transferase activity"/>
    <property type="evidence" value="ECO:0007669"/>
    <property type="project" value="InterPro"/>
</dbReference>
<reference evidence="5" key="2">
    <citation type="submission" date="2021-04" db="EMBL/GenBank/DDBJ databases">
        <authorList>
            <person name="Dong X."/>
        </authorList>
    </citation>
    <scope>NUCLEOTIDE SEQUENCE</scope>
    <source>
        <strain evidence="5">ZWT</strain>
    </source>
</reference>
<name>A0A9J6PCA9_9CLOT</name>
<dbReference type="Proteomes" id="UP001056429">
    <property type="component" value="Unassembled WGS sequence"/>
</dbReference>
<dbReference type="InterPro" id="IPR026888">
    <property type="entry name" value="AcetylCoA_hyd_C"/>
</dbReference>
<organism evidence="5 6">
    <name type="scientific">Oceanirhabdus seepicola</name>
    <dbReference type="NCBI Taxonomy" id="2828781"/>
    <lineage>
        <taxon>Bacteria</taxon>
        <taxon>Bacillati</taxon>
        <taxon>Bacillota</taxon>
        <taxon>Clostridia</taxon>
        <taxon>Eubacteriales</taxon>
        <taxon>Clostridiaceae</taxon>
        <taxon>Oceanirhabdus</taxon>
    </lineage>
</organism>
<dbReference type="AlphaFoldDB" id="A0A9J6PCA9"/>
<dbReference type="PANTHER" id="PTHR21432:SF20">
    <property type="entry name" value="ACETYL-COA HYDROLASE"/>
    <property type="match status" value="1"/>
</dbReference>
<evidence type="ECO:0000256" key="1">
    <source>
        <dbReference type="ARBA" id="ARBA00009632"/>
    </source>
</evidence>
<dbReference type="GO" id="GO:0016787">
    <property type="term" value="F:hydrolase activity"/>
    <property type="evidence" value="ECO:0007669"/>
    <property type="project" value="UniProtKB-KW"/>
</dbReference>
<comment type="caution">
    <text evidence="5">The sequence shown here is derived from an EMBL/GenBank/DDBJ whole genome shotgun (WGS) entry which is preliminary data.</text>
</comment>
<dbReference type="InterPro" id="IPR038460">
    <property type="entry name" value="AcetylCoA_hyd_C_sf"/>
</dbReference>
<dbReference type="GO" id="GO:0006083">
    <property type="term" value="P:acetate metabolic process"/>
    <property type="evidence" value="ECO:0007669"/>
    <property type="project" value="InterPro"/>
</dbReference>
<evidence type="ECO:0000259" key="3">
    <source>
        <dbReference type="Pfam" id="PF02550"/>
    </source>
</evidence>
<feature type="domain" description="Acetyl-CoA hydrolase/transferase N-terminal" evidence="3">
    <location>
        <begin position="5"/>
        <end position="181"/>
    </location>
</feature>
<dbReference type="RefSeq" id="WP_250861575.1">
    <property type="nucleotide sequence ID" value="NZ_JAGSOJ010000006.1"/>
</dbReference>
<accession>A0A9J6PCA9</accession>
<evidence type="ECO:0000259" key="4">
    <source>
        <dbReference type="Pfam" id="PF13336"/>
    </source>
</evidence>
<comment type="similarity">
    <text evidence="1">Belongs to the acetyl-CoA hydrolase/transferase family.</text>
</comment>
<dbReference type="SUPFAM" id="SSF100950">
    <property type="entry name" value="NagB/RpiA/CoA transferase-like"/>
    <property type="match status" value="2"/>
</dbReference>
<dbReference type="Pfam" id="PF13336">
    <property type="entry name" value="AcetylCoA_hyd_C"/>
    <property type="match status" value="1"/>
</dbReference>
<keyword evidence="5" id="KW-0378">Hydrolase</keyword>
<keyword evidence="6" id="KW-1185">Reference proteome</keyword>
<dbReference type="Gene3D" id="3.40.1080.10">
    <property type="entry name" value="Glutaconate Coenzyme A-transferase"/>
    <property type="match status" value="1"/>
</dbReference>
<dbReference type="InterPro" id="IPR046433">
    <property type="entry name" value="ActCoA_hydro"/>
</dbReference>
<protein>
    <submittedName>
        <fullName evidence="5">Acetyl-CoA hydrolase/transferase family protein</fullName>
    </submittedName>
</protein>
<dbReference type="InterPro" id="IPR003702">
    <property type="entry name" value="ActCoA_hydro_N"/>
</dbReference>
<evidence type="ECO:0000313" key="5">
    <source>
        <dbReference type="EMBL" id="MCM1992408.1"/>
    </source>
</evidence>
<gene>
    <name evidence="5" type="ORF">KDK92_22070</name>
</gene>
<dbReference type="EMBL" id="JAGSOJ010000006">
    <property type="protein sequence ID" value="MCM1992408.1"/>
    <property type="molecule type" value="Genomic_DNA"/>
</dbReference>
<proteinExistence type="inferred from homology"/>
<dbReference type="PANTHER" id="PTHR21432">
    <property type="entry name" value="ACETYL-COA HYDROLASE-RELATED"/>
    <property type="match status" value="1"/>
</dbReference>
<feature type="domain" description="Acetyl-CoA hydrolase/transferase C-terminal" evidence="4">
    <location>
        <begin position="273"/>
        <end position="425"/>
    </location>
</feature>
<evidence type="ECO:0000313" key="6">
    <source>
        <dbReference type="Proteomes" id="UP001056429"/>
    </source>
</evidence>
<keyword evidence="2" id="KW-0808">Transferase</keyword>
<dbReference type="Gene3D" id="3.30.750.70">
    <property type="entry name" value="4-hydroxybutyrate coenzyme like domains"/>
    <property type="match status" value="1"/>
</dbReference>
<sequence>MTEFNEEYKKKLISLEEALEKVESNYEICVGLAGAEPTDFLNKLHIIGDNVENVSILTCLNMGDYKFTSDKSMEGSFVNSTWFYSALTRKSHDNHTASFIPNHLHLSSKKRLSYKKPDMYIGTVSKMDKHGYFSLSLSNCYEMDYIEAADRIVLEVNENYPRVHGDTAVHISQVDFIYESKRSVPELPTRAPSAKDKVIGKYIADLIPDGATIQLGIGGIPNAVAEFLKDKKDLGIHTEMITDGMVDLVECGAVNNRKKTIHRNKIVGTFALGTKKLYDFIDDNPMIELRRGSYTNDPYIIGKNYKMVSINTSLQIDLTGQCCSESIGIKQYSGTGGQADTAIGAQNSEGGFSVIALYSTAKKNTISTIVPMLSEGAAVSLQRNDVDYVVTEYGVAELRGRTIKERVEELIKVSHPNFREWLSKRAEELKIW</sequence>
<dbReference type="Pfam" id="PF02550">
    <property type="entry name" value="AcetylCoA_hydro"/>
    <property type="match status" value="1"/>
</dbReference>